<dbReference type="PANTHER" id="PTHR36307">
    <property type="entry name" value="FLAGELLA BASAL BODY P-RING FORMATION PROTEIN FLGA"/>
    <property type="match status" value="1"/>
</dbReference>
<dbReference type="NCBIfam" id="TIGR03170">
    <property type="entry name" value="flgA_cterm"/>
    <property type="match status" value="1"/>
</dbReference>
<keyword evidence="2 4" id="KW-0732">Signal</keyword>
<evidence type="ECO:0000256" key="4">
    <source>
        <dbReference type="RuleBase" id="RU362063"/>
    </source>
</evidence>
<keyword evidence="4" id="KW-1005">Bacterial flagellum biogenesis</keyword>
<organism evidence="6 7">
    <name type="scientific">Parasulfitobacter algicola</name>
    <dbReference type="NCBI Taxonomy" id="2614809"/>
    <lineage>
        <taxon>Bacteria</taxon>
        <taxon>Pseudomonadati</taxon>
        <taxon>Pseudomonadota</taxon>
        <taxon>Alphaproteobacteria</taxon>
        <taxon>Rhodobacterales</taxon>
        <taxon>Roseobacteraceae</taxon>
        <taxon>Parasulfitobacter</taxon>
    </lineage>
</organism>
<feature type="domain" description="SAF" evidence="5">
    <location>
        <begin position="20"/>
        <end position="78"/>
    </location>
</feature>
<evidence type="ECO:0000313" key="7">
    <source>
        <dbReference type="Proteomes" id="UP000777935"/>
    </source>
</evidence>
<dbReference type="Proteomes" id="UP000777935">
    <property type="component" value="Unassembled WGS sequence"/>
</dbReference>
<dbReference type="EMBL" id="JABUFE010000003">
    <property type="protein sequence ID" value="NSX54673.1"/>
    <property type="molecule type" value="Genomic_DNA"/>
</dbReference>
<dbReference type="InterPro" id="IPR017585">
    <property type="entry name" value="SAF_FlgA"/>
</dbReference>
<evidence type="ECO:0000259" key="5">
    <source>
        <dbReference type="SMART" id="SM00858"/>
    </source>
</evidence>
<feature type="chain" id="PRO_5045002207" description="Flagella basal body P-ring formation protein FlgA" evidence="4">
    <location>
        <begin position="21"/>
        <end position="141"/>
    </location>
</feature>
<keyword evidence="6" id="KW-0969">Cilium</keyword>
<sequence>MIKPLIILFTMAFLAMPAMAETLIASKTIRAQSIITPGDITVTDVAVAGAFTDPIQVIGQEARVVLYAGRPIRPGEVGPPALVERNQIVSLLFKQGGLTIATEGRALGRGGIGDLIRVMNLSSRSTVSGTVTPQGTVIVSR</sequence>
<keyword evidence="3 4" id="KW-0574">Periplasm</keyword>
<dbReference type="RefSeq" id="WP_174136916.1">
    <property type="nucleotide sequence ID" value="NZ_JABUFE010000003.1"/>
</dbReference>
<proteinExistence type="inferred from homology"/>
<comment type="subcellular location">
    <subcellularLocation>
        <location evidence="1 4">Periplasm</location>
    </subcellularLocation>
</comment>
<evidence type="ECO:0000313" key="6">
    <source>
        <dbReference type="EMBL" id="NSX54673.1"/>
    </source>
</evidence>
<keyword evidence="6" id="KW-0282">Flagellum</keyword>
<keyword evidence="7" id="KW-1185">Reference proteome</keyword>
<feature type="signal peptide" evidence="4">
    <location>
        <begin position="1"/>
        <end position="20"/>
    </location>
</feature>
<protein>
    <recommendedName>
        <fullName evidence="4">Flagella basal body P-ring formation protein FlgA</fullName>
    </recommendedName>
</protein>
<name>A0ABX2IWN2_9RHOB</name>
<dbReference type="Gene3D" id="2.30.30.760">
    <property type="match status" value="1"/>
</dbReference>
<comment type="similarity">
    <text evidence="4">Belongs to the FlgA family.</text>
</comment>
<gene>
    <name evidence="6" type="primary">flgA</name>
    <name evidence="6" type="ORF">HRQ87_07635</name>
</gene>
<dbReference type="PANTHER" id="PTHR36307:SF1">
    <property type="entry name" value="FLAGELLA BASAL BODY P-RING FORMATION PROTEIN FLGA"/>
    <property type="match status" value="1"/>
</dbReference>
<accession>A0ABX2IWN2</accession>
<evidence type="ECO:0000256" key="3">
    <source>
        <dbReference type="ARBA" id="ARBA00022764"/>
    </source>
</evidence>
<comment type="caution">
    <text evidence="6">The sequence shown here is derived from an EMBL/GenBank/DDBJ whole genome shotgun (WGS) entry which is preliminary data.</text>
</comment>
<dbReference type="CDD" id="cd11614">
    <property type="entry name" value="SAF_CpaB_FlgA_like"/>
    <property type="match status" value="1"/>
</dbReference>
<reference evidence="6 7" key="1">
    <citation type="submission" date="2020-06" db="EMBL/GenBank/DDBJ databases">
        <title>Sulfitobacter algicola sp. nov., isolated from green algae.</title>
        <authorList>
            <person name="Wang C."/>
        </authorList>
    </citation>
    <scope>NUCLEOTIDE SEQUENCE [LARGE SCALE GENOMIC DNA]</scope>
    <source>
        <strain evidence="6 7">1151</strain>
    </source>
</reference>
<dbReference type="SMART" id="SM00858">
    <property type="entry name" value="SAF"/>
    <property type="match status" value="1"/>
</dbReference>
<evidence type="ECO:0000256" key="2">
    <source>
        <dbReference type="ARBA" id="ARBA00022729"/>
    </source>
</evidence>
<dbReference type="InterPro" id="IPR039246">
    <property type="entry name" value="Flagellar_FlgA"/>
</dbReference>
<dbReference type="Gene3D" id="3.90.1210.10">
    <property type="entry name" value="Antifreeze-like/N-acetylneuraminic acid synthase C-terminal domain"/>
    <property type="match status" value="1"/>
</dbReference>
<comment type="function">
    <text evidence="4">Involved in the assembly process of the P-ring formation. It may associate with FlgF on the rod constituting a structure essential for the P-ring assembly or may act as a modulator protein for the P-ring assembly.</text>
</comment>
<evidence type="ECO:0000256" key="1">
    <source>
        <dbReference type="ARBA" id="ARBA00004418"/>
    </source>
</evidence>
<dbReference type="InterPro" id="IPR013974">
    <property type="entry name" value="SAF"/>
</dbReference>
<dbReference type="Pfam" id="PF13144">
    <property type="entry name" value="ChapFlgA"/>
    <property type="match status" value="1"/>
</dbReference>
<keyword evidence="6" id="KW-0966">Cell projection</keyword>